<dbReference type="Proteomes" id="UP000070352">
    <property type="component" value="Unassembled WGS sequence"/>
</dbReference>
<protein>
    <submittedName>
        <fullName evidence="1">Uncharacterized protein</fullName>
    </submittedName>
</protein>
<evidence type="ECO:0000313" key="1">
    <source>
        <dbReference type="EMBL" id="KXG42791.1"/>
    </source>
</evidence>
<organism evidence="1 2">
    <name type="scientific">Tepidibacillus decaturensis</name>
    <dbReference type="NCBI Taxonomy" id="1413211"/>
    <lineage>
        <taxon>Bacteria</taxon>
        <taxon>Bacillati</taxon>
        <taxon>Bacillota</taxon>
        <taxon>Bacilli</taxon>
        <taxon>Bacillales</taxon>
        <taxon>Bacillaceae</taxon>
        <taxon>Tepidibacillus</taxon>
    </lineage>
</organism>
<gene>
    <name evidence="1" type="ORF">U473_01135</name>
</gene>
<sequence>MAKDNTNTNWGLAYIEHVKELYGKKKRAATLRIEYLMIKKLFLIIKKTKTELNFHFRPCFY</sequence>
<keyword evidence="2" id="KW-1185">Reference proteome</keyword>
<comment type="caution">
    <text evidence="1">The sequence shown here is derived from an EMBL/GenBank/DDBJ whole genome shotgun (WGS) entry which is preliminary data.</text>
</comment>
<accession>A0A135L1A2</accession>
<reference evidence="1 2" key="1">
    <citation type="submission" date="2016-02" db="EMBL/GenBank/DDBJ databases">
        <title>Draft Genome for Tepidibacillus decaturensis nov. sp. Strain Z9, an Anaerobic, Moderately Thermophilic and Heterotrophic Bacterium from Deep Subsurface of the Illinois Basin, USA.</title>
        <authorList>
            <person name="Dong Y."/>
            <person name="Chang J.Y."/>
            <person name="Sanford R."/>
            <person name="Fouke B.W."/>
        </authorList>
    </citation>
    <scope>NUCLEOTIDE SEQUENCE [LARGE SCALE GENOMIC DNA]</scope>
    <source>
        <strain evidence="1 2">Z9</strain>
    </source>
</reference>
<proteinExistence type="predicted"/>
<dbReference type="EMBL" id="LSKU01000001">
    <property type="protein sequence ID" value="KXG42791.1"/>
    <property type="molecule type" value="Genomic_DNA"/>
</dbReference>
<name>A0A135L1A2_9BACI</name>
<evidence type="ECO:0000313" key="2">
    <source>
        <dbReference type="Proteomes" id="UP000070352"/>
    </source>
</evidence>
<dbReference type="AlphaFoldDB" id="A0A135L1A2"/>